<sequence length="488" mass="52366">MATMVVRWVVILAATGIAFHSTLAAVAREMATGNLMVYQPIAICGAIMVSMGVLARDHAQLPIHDRQSDGIVGVILLALAWVVQYKLVARFSDVYLTLHLDLLALWMFLLGSCVLLFGTRPTLRHRGSWLILLATFPFPIRLLTLLLGGTAASASTVIIGIAVASAALAAGRNASRVAIGTVTAGGAGAMALVVMRMLAPDTSPALVIAGPAFVAGLTSGVALYIDDVRRFGVTNNLVRMPARRVVASGSWRVVLTLLVATAAIAVVTVPSGNIRPPRPVIAGLQTTGPPVVPDLWDQTALTRYDFAGRLYGKGGSMTRQRLVARFSDPAWDLEGRRRVIVADTITTRRPILLSVYPVYMVYDLSGVRMSAAVPVPLGDGVTGQLGTLVDDKRYLTYTRLTWRWSDGPVAQSIQLLAVDDHRDGAPFPTPRLTPFSTAGDFLAILLRGDAIVRDERPEFKDREMLTAAARSMVRQQVATAASRQAADR</sequence>
<dbReference type="Proteomes" id="UP001205740">
    <property type="component" value="Unassembled WGS sequence"/>
</dbReference>
<reference evidence="2 3" key="1">
    <citation type="submission" date="2022-06" db="EMBL/GenBank/DDBJ databases">
        <title>Genomic Encyclopedia of Archaeal and Bacterial Type Strains, Phase II (KMG-II): from individual species to whole genera.</title>
        <authorList>
            <person name="Goeker M."/>
        </authorList>
    </citation>
    <scope>NUCLEOTIDE SEQUENCE [LARGE SCALE GENOMIC DNA]</scope>
    <source>
        <strain evidence="2 3">DSM 45037</strain>
    </source>
</reference>
<feature type="transmembrane region" description="Helical" evidence="1">
    <location>
        <begin position="153"/>
        <end position="170"/>
    </location>
</feature>
<keyword evidence="1" id="KW-0812">Transmembrane</keyword>
<evidence type="ECO:0000313" key="3">
    <source>
        <dbReference type="Proteomes" id="UP001205740"/>
    </source>
</evidence>
<dbReference type="RefSeq" id="WP_253655475.1">
    <property type="nucleotide sequence ID" value="NZ_BAAAOE010000001.1"/>
</dbReference>
<feature type="transmembrane region" description="Helical" evidence="1">
    <location>
        <begin position="40"/>
        <end position="59"/>
    </location>
</feature>
<feature type="transmembrane region" description="Helical" evidence="1">
    <location>
        <begin position="205"/>
        <end position="225"/>
    </location>
</feature>
<dbReference type="EMBL" id="JAMTCG010000005">
    <property type="protein sequence ID" value="MCP2161908.1"/>
    <property type="molecule type" value="Genomic_DNA"/>
</dbReference>
<accession>A0ABT1H3U2</accession>
<protein>
    <submittedName>
        <fullName evidence="2">Uncharacterized protein</fullName>
    </submittedName>
</protein>
<comment type="caution">
    <text evidence="2">The sequence shown here is derived from an EMBL/GenBank/DDBJ whole genome shotgun (WGS) entry which is preliminary data.</text>
</comment>
<keyword evidence="3" id="KW-1185">Reference proteome</keyword>
<evidence type="ECO:0000256" key="1">
    <source>
        <dbReference type="SAM" id="Phobius"/>
    </source>
</evidence>
<feature type="transmembrane region" description="Helical" evidence="1">
    <location>
        <begin position="71"/>
        <end position="88"/>
    </location>
</feature>
<feature type="transmembrane region" description="Helical" evidence="1">
    <location>
        <begin position="245"/>
        <end position="269"/>
    </location>
</feature>
<feature type="transmembrane region" description="Helical" evidence="1">
    <location>
        <begin position="94"/>
        <end position="117"/>
    </location>
</feature>
<name>A0ABT1H3U2_9NOCA</name>
<gene>
    <name evidence="2" type="ORF">LX12_003107</name>
</gene>
<proteinExistence type="predicted"/>
<feature type="transmembrane region" description="Helical" evidence="1">
    <location>
        <begin position="177"/>
        <end position="199"/>
    </location>
</feature>
<evidence type="ECO:0000313" key="2">
    <source>
        <dbReference type="EMBL" id="MCP2161908.1"/>
    </source>
</evidence>
<keyword evidence="1" id="KW-0472">Membrane</keyword>
<organism evidence="2 3">
    <name type="scientific">Williamsia serinedens</name>
    <dbReference type="NCBI Taxonomy" id="391736"/>
    <lineage>
        <taxon>Bacteria</taxon>
        <taxon>Bacillati</taxon>
        <taxon>Actinomycetota</taxon>
        <taxon>Actinomycetes</taxon>
        <taxon>Mycobacteriales</taxon>
        <taxon>Nocardiaceae</taxon>
        <taxon>Williamsia</taxon>
    </lineage>
</organism>
<keyword evidence="1" id="KW-1133">Transmembrane helix</keyword>